<proteinExistence type="predicted"/>
<evidence type="ECO:0000256" key="1">
    <source>
        <dbReference type="SAM" id="Phobius"/>
    </source>
</evidence>
<accession>A0ABS8JNS4</accession>
<gene>
    <name evidence="2" type="ORF">LJ656_02990</name>
</gene>
<organism evidence="2 3">
    <name type="scientific">Paraburkholderia sejongensis</name>
    <dbReference type="NCBI Taxonomy" id="2886946"/>
    <lineage>
        <taxon>Bacteria</taxon>
        <taxon>Pseudomonadati</taxon>
        <taxon>Pseudomonadota</taxon>
        <taxon>Betaproteobacteria</taxon>
        <taxon>Burkholderiales</taxon>
        <taxon>Burkholderiaceae</taxon>
        <taxon>Paraburkholderia</taxon>
    </lineage>
</organism>
<keyword evidence="1" id="KW-1133">Transmembrane helix</keyword>
<evidence type="ECO:0000313" key="2">
    <source>
        <dbReference type="EMBL" id="MCC8391541.1"/>
    </source>
</evidence>
<feature type="transmembrane region" description="Helical" evidence="1">
    <location>
        <begin position="46"/>
        <end position="65"/>
    </location>
</feature>
<evidence type="ECO:0000313" key="3">
    <source>
        <dbReference type="Proteomes" id="UP001431019"/>
    </source>
</evidence>
<keyword evidence="3" id="KW-1185">Reference proteome</keyword>
<keyword evidence="1" id="KW-0812">Transmembrane</keyword>
<dbReference type="RefSeq" id="WP_230507775.1">
    <property type="nucleotide sequence ID" value="NZ_JAJITD010000001.1"/>
</dbReference>
<comment type="caution">
    <text evidence="2">The sequence shown here is derived from an EMBL/GenBank/DDBJ whole genome shotgun (WGS) entry which is preliminary data.</text>
</comment>
<dbReference type="Proteomes" id="UP001431019">
    <property type="component" value="Unassembled WGS sequence"/>
</dbReference>
<sequence length="121" mass="12862">MKPVTVDMLRAHLLVASLTAALAELVLCVALPLLPVSEKFFASTPFRLGALALIVGGVFAARECAQLAFDFAVRRAYAEPAAPARGGARESAVALAADCPQRWLVVLHLRLTGQAFVLARH</sequence>
<protein>
    <submittedName>
        <fullName evidence="2">Uncharacterized protein</fullName>
    </submittedName>
</protein>
<dbReference type="EMBL" id="JAJITD010000001">
    <property type="protein sequence ID" value="MCC8391541.1"/>
    <property type="molecule type" value="Genomic_DNA"/>
</dbReference>
<reference evidence="2 3" key="1">
    <citation type="submission" date="2021-11" db="EMBL/GenBank/DDBJ databases">
        <authorList>
            <person name="Oh E.-T."/>
            <person name="Kim S.-B."/>
        </authorList>
    </citation>
    <scope>NUCLEOTIDE SEQUENCE [LARGE SCALE GENOMIC DNA]</scope>
    <source>
        <strain evidence="2 3">MMS20-SJTR3</strain>
    </source>
</reference>
<keyword evidence="1" id="KW-0472">Membrane</keyword>
<feature type="transmembrane region" description="Helical" evidence="1">
    <location>
        <begin position="12"/>
        <end position="34"/>
    </location>
</feature>
<name>A0ABS8JNS4_9BURK</name>